<feature type="transmembrane region" description="Helical" evidence="13">
    <location>
        <begin position="38"/>
        <end position="61"/>
    </location>
</feature>
<dbReference type="PANTHER" id="PTHR36023:SF3">
    <property type="entry name" value="ARGOS-LIKE PROTEIN"/>
    <property type="match status" value="1"/>
</dbReference>
<keyword evidence="9" id="KW-0256">Endoplasmic reticulum</keyword>
<evidence type="ECO:0000313" key="15">
    <source>
        <dbReference type="Proteomes" id="UP000230069"/>
    </source>
</evidence>
<dbReference type="STRING" id="218851.A0A2G5EG47"/>
<sequence>MDHHRTRSRTLVQEKSRDYLWSLSQGNSSKKSVSSSSYFSVESLFLMVCLAASLLLLPLILPPLPPPPLMLLLLPIGIFAVLLVLAFMPWNVRNFTSSL</sequence>
<dbReference type="GO" id="GO:0009725">
    <property type="term" value="P:response to hormone"/>
    <property type="evidence" value="ECO:0007669"/>
    <property type="project" value="UniProtKB-ARBA"/>
</dbReference>
<dbReference type="EMBL" id="KZ305026">
    <property type="protein sequence ID" value="PIA54709.1"/>
    <property type="molecule type" value="Genomic_DNA"/>
</dbReference>
<evidence type="ECO:0000256" key="10">
    <source>
        <dbReference type="ARBA" id="ARBA00022989"/>
    </source>
</evidence>
<evidence type="ECO:0000256" key="1">
    <source>
        <dbReference type="ARBA" id="ARBA00004123"/>
    </source>
</evidence>
<evidence type="ECO:0000256" key="11">
    <source>
        <dbReference type="ARBA" id="ARBA00023136"/>
    </source>
</evidence>
<evidence type="ECO:0000256" key="7">
    <source>
        <dbReference type="ARBA" id="ARBA00022490"/>
    </source>
</evidence>
<keyword evidence="7" id="KW-0963">Cytoplasm</keyword>
<proteinExistence type="inferred from homology"/>
<evidence type="ECO:0000256" key="9">
    <source>
        <dbReference type="ARBA" id="ARBA00022824"/>
    </source>
</evidence>
<dbReference type="InParanoid" id="A0A2G5EG47"/>
<accession>A0A2G5EG47</accession>
<dbReference type="GO" id="GO:0005783">
    <property type="term" value="C:endoplasmic reticulum"/>
    <property type="evidence" value="ECO:0007669"/>
    <property type="project" value="UniProtKB-SubCell"/>
</dbReference>
<comment type="similarity">
    <text evidence="5">Belongs to the plant organ size related (OSR) protein family.</text>
</comment>
<dbReference type="GO" id="GO:0016020">
    <property type="term" value="C:membrane"/>
    <property type="evidence" value="ECO:0007669"/>
    <property type="project" value="UniProtKB-SubCell"/>
</dbReference>
<keyword evidence="8 13" id="KW-0812">Transmembrane</keyword>
<dbReference type="AlphaFoldDB" id="A0A2G5EG47"/>
<evidence type="ECO:0008006" key="16">
    <source>
        <dbReference type="Google" id="ProtNLM"/>
    </source>
</evidence>
<evidence type="ECO:0000256" key="12">
    <source>
        <dbReference type="ARBA" id="ARBA00023242"/>
    </source>
</evidence>
<dbReference type="PANTHER" id="PTHR36023">
    <property type="entry name" value="ARGOS-LIKE PROTEIN"/>
    <property type="match status" value="1"/>
</dbReference>
<keyword evidence="11 13" id="KW-0472">Membrane</keyword>
<keyword evidence="10 13" id="KW-1133">Transmembrane helix</keyword>
<gene>
    <name evidence="14" type="ORF">AQUCO_00900939v1</name>
</gene>
<evidence type="ECO:0000256" key="8">
    <source>
        <dbReference type="ARBA" id="ARBA00022692"/>
    </source>
</evidence>
<reference evidence="14 15" key="1">
    <citation type="submission" date="2017-09" db="EMBL/GenBank/DDBJ databases">
        <title>WGS assembly of Aquilegia coerulea Goldsmith.</title>
        <authorList>
            <person name="Hodges S."/>
            <person name="Kramer E."/>
            <person name="Nordborg M."/>
            <person name="Tomkins J."/>
            <person name="Borevitz J."/>
            <person name="Derieg N."/>
            <person name="Yan J."/>
            <person name="Mihaltcheva S."/>
            <person name="Hayes R.D."/>
            <person name="Rokhsar D."/>
        </authorList>
    </citation>
    <scope>NUCLEOTIDE SEQUENCE [LARGE SCALE GENOMIC DNA]</scope>
    <source>
        <strain evidence="15">cv. Goldsmith</strain>
    </source>
</reference>
<evidence type="ECO:0000256" key="3">
    <source>
        <dbReference type="ARBA" id="ARBA00004240"/>
    </source>
</evidence>
<evidence type="ECO:0000256" key="13">
    <source>
        <dbReference type="SAM" id="Phobius"/>
    </source>
</evidence>
<evidence type="ECO:0000313" key="14">
    <source>
        <dbReference type="EMBL" id="PIA54709.1"/>
    </source>
</evidence>
<keyword evidence="15" id="KW-1185">Reference proteome</keyword>
<organism evidence="14 15">
    <name type="scientific">Aquilegia coerulea</name>
    <name type="common">Rocky mountain columbine</name>
    <dbReference type="NCBI Taxonomy" id="218851"/>
    <lineage>
        <taxon>Eukaryota</taxon>
        <taxon>Viridiplantae</taxon>
        <taxon>Streptophyta</taxon>
        <taxon>Embryophyta</taxon>
        <taxon>Tracheophyta</taxon>
        <taxon>Spermatophyta</taxon>
        <taxon>Magnoliopsida</taxon>
        <taxon>Ranunculales</taxon>
        <taxon>Ranunculaceae</taxon>
        <taxon>Thalictroideae</taxon>
        <taxon>Aquilegia</taxon>
    </lineage>
</organism>
<evidence type="ECO:0000256" key="4">
    <source>
        <dbReference type="ARBA" id="ARBA00004496"/>
    </source>
</evidence>
<evidence type="ECO:0000256" key="6">
    <source>
        <dbReference type="ARBA" id="ARBA00022473"/>
    </source>
</evidence>
<evidence type="ECO:0000256" key="5">
    <source>
        <dbReference type="ARBA" id="ARBA00006891"/>
    </source>
</evidence>
<dbReference type="GO" id="GO:0046622">
    <property type="term" value="P:positive regulation of organ growth"/>
    <property type="evidence" value="ECO:0007669"/>
    <property type="project" value="InterPro"/>
</dbReference>
<dbReference type="Proteomes" id="UP000230069">
    <property type="component" value="Unassembled WGS sequence"/>
</dbReference>
<evidence type="ECO:0000256" key="2">
    <source>
        <dbReference type="ARBA" id="ARBA00004141"/>
    </source>
</evidence>
<dbReference type="GO" id="GO:0005634">
    <property type="term" value="C:nucleus"/>
    <property type="evidence" value="ECO:0007669"/>
    <property type="project" value="UniProtKB-SubCell"/>
</dbReference>
<feature type="transmembrane region" description="Helical" evidence="13">
    <location>
        <begin position="67"/>
        <end position="90"/>
    </location>
</feature>
<keyword evidence="12" id="KW-0539">Nucleus</keyword>
<name>A0A2G5EG47_AQUCA</name>
<protein>
    <recommendedName>
        <fullName evidence="16">ARGOS-like protein</fullName>
    </recommendedName>
</protein>
<keyword evidence="6" id="KW-0217">Developmental protein</keyword>
<comment type="subcellular location">
    <subcellularLocation>
        <location evidence="4">Cytoplasm</location>
    </subcellularLocation>
    <subcellularLocation>
        <location evidence="3">Endoplasmic reticulum</location>
    </subcellularLocation>
    <subcellularLocation>
        <location evidence="2">Membrane</location>
        <topology evidence="2">Multi-pass membrane protein</topology>
    </subcellularLocation>
    <subcellularLocation>
        <location evidence="1">Nucleus</location>
    </subcellularLocation>
</comment>
<dbReference type="InterPro" id="IPR037468">
    <property type="entry name" value="ARGOS/ARL/OSR1"/>
</dbReference>